<feature type="transmembrane region" description="Helical" evidence="1">
    <location>
        <begin position="25"/>
        <end position="46"/>
    </location>
</feature>
<proteinExistence type="predicted"/>
<feature type="transmembrane region" description="Helical" evidence="1">
    <location>
        <begin position="67"/>
        <end position="87"/>
    </location>
</feature>
<keyword evidence="3" id="KW-1185">Reference proteome</keyword>
<dbReference type="NCBIfam" id="NF008528">
    <property type="entry name" value="PRK11463.1-2"/>
    <property type="match status" value="1"/>
</dbReference>
<dbReference type="Pfam" id="PF04186">
    <property type="entry name" value="FxsA"/>
    <property type="match status" value="1"/>
</dbReference>
<dbReference type="AlphaFoldDB" id="A0A917G3G1"/>
<protein>
    <submittedName>
        <fullName evidence="2">Membrane protein FxsA</fullName>
    </submittedName>
</protein>
<dbReference type="RefSeq" id="WP_229725533.1">
    <property type="nucleotide sequence ID" value="NZ_BMGR01000016.1"/>
</dbReference>
<evidence type="ECO:0000256" key="1">
    <source>
        <dbReference type="SAM" id="Phobius"/>
    </source>
</evidence>
<keyword evidence="1" id="KW-0472">Membrane</keyword>
<name>A0A917G3G1_9BACL</name>
<dbReference type="GO" id="GO:0016020">
    <property type="term" value="C:membrane"/>
    <property type="evidence" value="ECO:0007669"/>
    <property type="project" value="InterPro"/>
</dbReference>
<reference evidence="2" key="1">
    <citation type="journal article" date="2014" name="Int. J. Syst. Evol. Microbiol.">
        <title>Complete genome sequence of Corynebacterium casei LMG S-19264T (=DSM 44701T), isolated from a smear-ripened cheese.</title>
        <authorList>
            <consortium name="US DOE Joint Genome Institute (JGI-PGF)"/>
            <person name="Walter F."/>
            <person name="Albersmeier A."/>
            <person name="Kalinowski J."/>
            <person name="Ruckert C."/>
        </authorList>
    </citation>
    <scope>NUCLEOTIDE SEQUENCE</scope>
    <source>
        <strain evidence="2">CGMCC 1.12987</strain>
    </source>
</reference>
<comment type="caution">
    <text evidence="2">The sequence shown here is derived from an EMBL/GenBank/DDBJ whole genome shotgun (WGS) entry which is preliminary data.</text>
</comment>
<dbReference type="EMBL" id="BMGR01000016">
    <property type="protein sequence ID" value="GGG20899.1"/>
    <property type="molecule type" value="Genomic_DNA"/>
</dbReference>
<keyword evidence="1" id="KW-1133">Transmembrane helix</keyword>
<gene>
    <name evidence="2" type="primary">fxsA</name>
    <name evidence="2" type="ORF">GCM10010916_42040</name>
</gene>
<dbReference type="Proteomes" id="UP000644756">
    <property type="component" value="Unassembled WGS sequence"/>
</dbReference>
<sequence length="131" mass="14740">MKWLIIAIIVVPALEIWGILRMGAWIGPFATFGLILLTGFVGAYLAKREGRKVWLEVNRQMQMGQPPGRTLLDGLCVLLGGIMLLAPGFLSDLFGFILLFPLTRPFFRNIILGWLERKMRNGGGGITIRRW</sequence>
<dbReference type="PANTHER" id="PTHR35335">
    <property type="entry name" value="UPF0716 PROTEIN FXSA"/>
    <property type="match status" value="1"/>
</dbReference>
<dbReference type="PANTHER" id="PTHR35335:SF1">
    <property type="entry name" value="UPF0716 PROTEIN FXSA"/>
    <property type="match status" value="1"/>
</dbReference>
<evidence type="ECO:0000313" key="2">
    <source>
        <dbReference type="EMBL" id="GGG20899.1"/>
    </source>
</evidence>
<evidence type="ECO:0000313" key="3">
    <source>
        <dbReference type="Proteomes" id="UP000644756"/>
    </source>
</evidence>
<reference evidence="2" key="2">
    <citation type="submission" date="2020-09" db="EMBL/GenBank/DDBJ databases">
        <authorList>
            <person name="Sun Q."/>
            <person name="Zhou Y."/>
        </authorList>
    </citation>
    <scope>NUCLEOTIDE SEQUENCE</scope>
    <source>
        <strain evidence="2">CGMCC 1.12987</strain>
    </source>
</reference>
<accession>A0A917G3G1</accession>
<dbReference type="InterPro" id="IPR007313">
    <property type="entry name" value="FxsA"/>
</dbReference>
<organism evidence="2 3">
    <name type="scientific">Paenibacillus abyssi</name>
    <dbReference type="NCBI Taxonomy" id="1340531"/>
    <lineage>
        <taxon>Bacteria</taxon>
        <taxon>Bacillati</taxon>
        <taxon>Bacillota</taxon>
        <taxon>Bacilli</taxon>
        <taxon>Bacillales</taxon>
        <taxon>Paenibacillaceae</taxon>
        <taxon>Paenibacillus</taxon>
    </lineage>
</organism>
<feature type="transmembrane region" description="Helical" evidence="1">
    <location>
        <begin position="93"/>
        <end position="111"/>
    </location>
</feature>
<keyword evidence="1" id="KW-0812">Transmembrane</keyword>